<dbReference type="WBParaSite" id="HDID_0000725601-mRNA-1">
    <property type="protein sequence ID" value="HDID_0000725601-mRNA-1"/>
    <property type="gene ID" value="HDID_0000725601"/>
</dbReference>
<sequence>MLLLRDLFLKSSCTSAASCFLKPAMSSQQLIDSISYKLNLLANADEAAIKHAENEYVKKNAQLEEEIAALKTKLINLELIAGHIQYVVPAVTESSVQTGKEPVPKAAESATKSAEPAEKQSKSALSQKSGSEGGRKGGAAPAGDLPVDVSRLDLRVGKIVEVKHHPDADSLYIEKVDLGEGHLRTIISGLVNFVPIEKMQGLVGIFMCNLKPVKMRGIESQGMLMCASNDEHTVVEPLVIVGPNPPVLGDRVFVEAYPGEPDVQLNPKKKVWEMVKPDMRVDASNFATYKGAHWKLKNNPSAIIKSPSIVNAQIS</sequence>
<feature type="coiled-coil region" evidence="7">
    <location>
        <begin position="49"/>
        <end position="80"/>
    </location>
</feature>
<evidence type="ECO:0000256" key="3">
    <source>
        <dbReference type="ARBA" id="ARBA00022555"/>
    </source>
</evidence>
<comment type="subcellular location">
    <subcellularLocation>
        <location evidence="1">Cytoplasm</location>
    </subcellularLocation>
</comment>
<evidence type="ECO:0000256" key="6">
    <source>
        <dbReference type="PROSITE-ProRule" id="PRU00209"/>
    </source>
</evidence>
<dbReference type="Pfam" id="PF01588">
    <property type="entry name" value="tRNA_bind"/>
    <property type="match status" value="1"/>
</dbReference>
<dbReference type="AlphaFoldDB" id="A0A0R3SQB6"/>
<dbReference type="GO" id="GO:0000049">
    <property type="term" value="F:tRNA binding"/>
    <property type="evidence" value="ECO:0007669"/>
    <property type="project" value="UniProtKB-UniRule"/>
</dbReference>
<dbReference type="GO" id="GO:0005737">
    <property type="term" value="C:cytoplasm"/>
    <property type="evidence" value="ECO:0007669"/>
    <property type="project" value="UniProtKB-SubCell"/>
</dbReference>
<keyword evidence="7" id="KW-0175">Coiled coil</keyword>
<dbReference type="GO" id="GO:0006412">
    <property type="term" value="P:translation"/>
    <property type="evidence" value="ECO:0007669"/>
    <property type="project" value="UniProtKB-KW"/>
</dbReference>
<organism evidence="14">
    <name type="scientific">Hymenolepis diminuta</name>
    <name type="common">Rat tapeworm</name>
    <dbReference type="NCBI Taxonomy" id="6216"/>
    <lineage>
        <taxon>Eukaryota</taxon>
        <taxon>Metazoa</taxon>
        <taxon>Spiralia</taxon>
        <taxon>Lophotrochozoa</taxon>
        <taxon>Platyhelminthes</taxon>
        <taxon>Cestoda</taxon>
        <taxon>Eucestoda</taxon>
        <taxon>Cyclophyllidea</taxon>
        <taxon>Hymenolepididae</taxon>
        <taxon>Hymenolepis</taxon>
    </lineage>
</organism>
<reference evidence="11 13" key="3">
    <citation type="submission" date="2019-07" db="EMBL/GenBank/DDBJ databases">
        <authorList>
            <person name="Jastrzebski P J."/>
            <person name="Paukszto L."/>
            <person name="Jastrzebski P J."/>
        </authorList>
    </citation>
    <scope>NUCLEOTIDE SEQUENCE [LARGE SCALE GENOMIC DNA]</scope>
    <source>
        <strain evidence="11 13">WMS-il1</strain>
    </source>
</reference>
<keyword evidence="13" id="KW-1185">Reference proteome</keyword>
<name>A0A0R3SQB6_HYMDI</name>
<evidence type="ECO:0000256" key="2">
    <source>
        <dbReference type="ARBA" id="ARBA00022490"/>
    </source>
</evidence>
<keyword evidence="5" id="KW-0648">Protein biosynthesis</keyword>
<reference evidence="14" key="1">
    <citation type="submission" date="2016-04" db="UniProtKB">
        <authorList>
            <consortium name="WormBaseParasite"/>
        </authorList>
    </citation>
    <scope>IDENTIFICATION</scope>
</reference>
<evidence type="ECO:0000313" key="12">
    <source>
        <dbReference type="Proteomes" id="UP000274504"/>
    </source>
</evidence>
<dbReference type="Proteomes" id="UP000274504">
    <property type="component" value="Unassembled WGS sequence"/>
</dbReference>
<protein>
    <submittedName>
        <fullName evidence="14">tRNA-binding domain-containing protein</fullName>
    </submittedName>
</protein>
<evidence type="ECO:0000256" key="7">
    <source>
        <dbReference type="SAM" id="Coils"/>
    </source>
</evidence>
<dbReference type="EMBL" id="UYSG01010919">
    <property type="protein sequence ID" value="VDL59572.1"/>
    <property type="molecule type" value="Genomic_DNA"/>
</dbReference>
<dbReference type="EMBL" id="CABIJS010000377">
    <property type="protein sequence ID" value="VUZ50518.1"/>
    <property type="molecule type" value="Genomic_DNA"/>
</dbReference>
<evidence type="ECO:0000256" key="4">
    <source>
        <dbReference type="ARBA" id="ARBA00022884"/>
    </source>
</evidence>
<evidence type="ECO:0000313" key="14">
    <source>
        <dbReference type="WBParaSite" id="HDID_0000725601-mRNA-1"/>
    </source>
</evidence>
<feature type="region of interest" description="Disordered" evidence="8">
    <location>
        <begin position="97"/>
        <end position="144"/>
    </location>
</feature>
<dbReference type="STRING" id="6216.A0A0R3SQB6"/>
<dbReference type="InterPro" id="IPR012340">
    <property type="entry name" value="NA-bd_OB-fold"/>
</dbReference>
<dbReference type="Gene3D" id="2.40.50.140">
    <property type="entry name" value="Nucleic acid-binding proteins"/>
    <property type="match status" value="1"/>
</dbReference>
<reference evidence="10 12" key="2">
    <citation type="submission" date="2018-11" db="EMBL/GenBank/DDBJ databases">
        <authorList>
            <consortium name="Pathogen Informatics"/>
        </authorList>
    </citation>
    <scope>NUCLEOTIDE SEQUENCE [LARGE SCALE GENOMIC DNA]</scope>
</reference>
<dbReference type="InterPro" id="IPR051270">
    <property type="entry name" value="Tyrosine-tRNA_ligase_regulator"/>
</dbReference>
<dbReference type="PANTHER" id="PTHR11586">
    <property type="entry name" value="TRNA-AMINOACYLATION COFACTOR ARC1 FAMILY MEMBER"/>
    <property type="match status" value="1"/>
</dbReference>
<keyword evidence="3 6" id="KW-0820">tRNA-binding</keyword>
<dbReference type="SUPFAM" id="SSF50249">
    <property type="entry name" value="Nucleic acid-binding proteins"/>
    <property type="match status" value="1"/>
</dbReference>
<feature type="domain" description="TRNA-binding" evidence="9">
    <location>
        <begin position="148"/>
        <end position="253"/>
    </location>
</feature>
<dbReference type="FunFam" id="2.40.50.140:FF:000047">
    <property type="entry name" value="tyrosine--tRNA ligase, cytoplasmic isoform X2"/>
    <property type="match status" value="1"/>
</dbReference>
<accession>A0A0R3SQB6</accession>
<evidence type="ECO:0000256" key="8">
    <source>
        <dbReference type="SAM" id="MobiDB-lite"/>
    </source>
</evidence>
<evidence type="ECO:0000256" key="5">
    <source>
        <dbReference type="ARBA" id="ARBA00022917"/>
    </source>
</evidence>
<evidence type="ECO:0000313" key="13">
    <source>
        <dbReference type="Proteomes" id="UP000321570"/>
    </source>
</evidence>
<keyword evidence="2" id="KW-0963">Cytoplasm</keyword>
<evidence type="ECO:0000256" key="1">
    <source>
        <dbReference type="ARBA" id="ARBA00004496"/>
    </source>
</evidence>
<evidence type="ECO:0000259" key="9">
    <source>
        <dbReference type="PROSITE" id="PS50886"/>
    </source>
</evidence>
<dbReference type="OrthoDB" id="197206at2759"/>
<proteinExistence type="predicted"/>
<dbReference type="Proteomes" id="UP000321570">
    <property type="component" value="Unassembled WGS sequence"/>
</dbReference>
<dbReference type="PROSITE" id="PS50886">
    <property type="entry name" value="TRBD"/>
    <property type="match status" value="1"/>
</dbReference>
<dbReference type="InterPro" id="IPR002547">
    <property type="entry name" value="tRNA-bd_dom"/>
</dbReference>
<evidence type="ECO:0000313" key="11">
    <source>
        <dbReference type="EMBL" id="VUZ50518.1"/>
    </source>
</evidence>
<keyword evidence="4 6" id="KW-0694">RNA-binding</keyword>
<gene>
    <name evidence="10" type="ORF">HDID_LOCUS7254</name>
    <name evidence="11" type="ORF">WMSIL1_LOCUS9376</name>
</gene>
<dbReference type="CDD" id="cd02799">
    <property type="entry name" value="tRNA_bind_EMAP-II_like"/>
    <property type="match status" value="1"/>
</dbReference>
<dbReference type="PANTHER" id="PTHR11586:SF33">
    <property type="entry name" value="AMINOACYL TRNA SYNTHASE COMPLEX-INTERACTING MULTIFUNCTIONAL PROTEIN 1"/>
    <property type="match status" value="1"/>
</dbReference>
<evidence type="ECO:0000313" key="10">
    <source>
        <dbReference type="EMBL" id="VDL59572.1"/>
    </source>
</evidence>